<dbReference type="InterPro" id="IPR001451">
    <property type="entry name" value="Hexapep"/>
</dbReference>
<dbReference type="PROSITE" id="PS00101">
    <property type="entry name" value="HEXAPEP_TRANSFERASES"/>
    <property type="match status" value="1"/>
</dbReference>
<evidence type="ECO:0000259" key="7">
    <source>
        <dbReference type="Pfam" id="PF17836"/>
    </source>
</evidence>
<accession>A0A212KDD7</accession>
<evidence type="ECO:0000256" key="3">
    <source>
        <dbReference type="ARBA" id="ARBA00022737"/>
    </source>
</evidence>
<dbReference type="InterPro" id="IPR041561">
    <property type="entry name" value="PglD_N"/>
</dbReference>
<comment type="similarity">
    <text evidence="1">Belongs to the transferase hexapeptide repeat family.</text>
</comment>
<evidence type="ECO:0000256" key="1">
    <source>
        <dbReference type="ARBA" id="ARBA00007274"/>
    </source>
</evidence>
<dbReference type="InterPro" id="IPR050179">
    <property type="entry name" value="Trans_hexapeptide_repeat"/>
</dbReference>
<dbReference type="InterPro" id="IPR020019">
    <property type="entry name" value="AcTrfase_PglD-like"/>
</dbReference>
<dbReference type="Gene3D" id="2.160.10.10">
    <property type="entry name" value="Hexapeptide repeat proteins"/>
    <property type="match status" value="1"/>
</dbReference>
<dbReference type="SUPFAM" id="SSF51161">
    <property type="entry name" value="Trimeric LpxA-like enzymes"/>
    <property type="match status" value="1"/>
</dbReference>
<dbReference type="Pfam" id="PF17836">
    <property type="entry name" value="PglD_N"/>
    <property type="match status" value="1"/>
</dbReference>
<dbReference type="EMBL" id="FLUO01000001">
    <property type="protein sequence ID" value="SBW09706.1"/>
    <property type="molecule type" value="Genomic_DNA"/>
</dbReference>
<dbReference type="CDD" id="cd03360">
    <property type="entry name" value="LbH_AT_putative"/>
    <property type="match status" value="1"/>
</dbReference>
<feature type="domain" description="PglD N-terminal" evidence="7">
    <location>
        <begin position="5"/>
        <end position="82"/>
    </location>
</feature>
<evidence type="ECO:0000256" key="2">
    <source>
        <dbReference type="ARBA" id="ARBA00022679"/>
    </source>
</evidence>
<dbReference type="NCBIfam" id="TIGR03570">
    <property type="entry name" value="NeuD_NnaD"/>
    <property type="match status" value="1"/>
</dbReference>
<dbReference type="GO" id="GO:0016746">
    <property type="term" value="F:acyltransferase activity"/>
    <property type="evidence" value="ECO:0007669"/>
    <property type="project" value="UniProtKB-KW"/>
</dbReference>
<dbReference type="Gene3D" id="3.40.50.20">
    <property type="match status" value="1"/>
</dbReference>
<sequence length="211" mass="20831">MSTPLIVIGAGGHGRVVADLARAAGFEVTGFLDPSPALRGAMVDGLPVLGDDAYLASAAPGSVLLANGVGGAGKPEIRRAVFLRFAETGHVFPALVHPRAHVSGNVALAQGCQVMAGATLQTGVQMGANALVNTGAVVDHDCRIGAHAQIAPGAVLCGGVTVDDGAHVGAAACVIQCLRVGAEAMVAAGTVVIRDVPPQARVAGVPARTMG</sequence>
<proteinExistence type="inferred from homology"/>
<dbReference type="PANTHER" id="PTHR43300">
    <property type="entry name" value="ACETYLTRANSFERASE"/>
    <property type="match status" value="1"/>
</dbReference>
<keyword evidence="4 8" id="KW-0012">Acyltransferase</keyword>
<keyword evidence="2 8" id="KW-0808">Transferase</keyword>
<protein>
    <submittedName>
        <fullName evidence="8">Sugar O-acyltransferase, sialic acid O-acetyltransferase NeuD family</fullName>
    </submittedName>
</protein>
<reference evidence="8" key="1">
    <citation type="submission" date="2016-04" db="EMBL/GenBank/DDBJ databases">
        <authorList>
            <person name="Evans L.H."/>
            <person name="Alamgir A."/>
            <person name="Owens N."/>
            <person name="Weber N.D."/>
            <person name="Virtaneva K."/>
            <person name="Barbian K."/>
            <person name="Babar A."/>
            <person name="Rosenke K."/>
        </authorList>
    </citation>
    <scope>NUCLEOTIDE SEQUENCE</scope>
    <source>
        <strain evidence="8">86</strain>
    </source>
</reference>
<gene>
    <name evidence="8" type="ORF">KL86APRO_12655</name>
</gene>
<feature type="binding site" evidence="6">
    <location>
        <position position="73"/>
    </location>
    <ligand>
        <name>substrate</name>
    </ligand>
</feature>
<keyword evidence="3" id="KW-0677">Repeat</keyword>
<dbReference type="PANTHER" id="PTHR43300:SF7">
    <property type="entry name" value="UDP-N-ACETYLBACILLOSAMINE N-ACETYLTRANSFERASE"/>
    <property type="match status" value="1"/>
</dbReference>
<feature type="active site" description="Proton acceptor" evidence="5">
    <location>
        <position position="140"/>
    </location>
</feature>
<dbReference type="AlphaFoldDB" id="A0A212KDD7"/>
<evidence type="ECO:0000256" key="6">
    <source>
        <dbReference type="PIRSR" id="PIRSR620019-2"/>
    </source>
</evidence>
<evidence type="ECO:0000313" key="8">
    <source>
        <dbReference type="EMBL" id="SBW09706.1"/>
    </source>
</evidence>
<dbReference type="InterPro" id="IPR018357">
    <property type="entry name" value="Hexapep_transf_CS"/>
</dbReference>
<evidence type="ECO:0000256" key="4">
    <source>
        <dbReference type="ARBA" id="ARBA00023315"/>
    </source>
</evidence>
<dbReference type="InterPro" id="IPR011004">
    <property type="entry name" value="Trimer_LpxA-like_sf"/>
</dbReference>
<feature type="site" description="Increases basicity of active site His" evidence="5">
    <location>
        <position position="141"/>
    </location>
</feature>
<name>A0A212KDD7_9PROT</name>
<evidence type="ECO:0000256" key="5">
    <source>
        <dbReference type="PIRSR" id="PIRSR620019-1"/>
    </source>
</evidence>
<dbReference type="Pfam" id="PF00132">
    <property type="entry name" value="Hexapep"/>
    <property type="match status" value="1"/>
</dbReference>
<organism evidence="8">
    <name type="scientific">uncultured Alphaproteobacteria bacterium</name>
    <dbReference type="NCBI Taxonomy" id="91750"/>
    <lineage>
        <taxon>Bacteria</taxon>
        <taxon>Pseudomonadati</taxon>
        <taxon>Pseudomonadota</taxon>
        <taxon>Alphaproteobacteria</taxon>
        <taxon>environmental samples</taxon>
    </lineage>
</organism>